<reference evidence="1 2" key="1">
    <citation type="journal article" date="2011" name="J. Bacteriol.">
        <title>Complete genome sequence of Burkholderia rhizoxinica, an endosymbiont of Rhizopus microsporus.</title>
        <authorList>
            <person name="Lackner G."/>
            <person name="Moebius N."/>
            <person name="Partida-Martinez L."/>
            <person name="Hertweck C."/>
        </authorList>
    </citation>
    <scope>NUCLEOTIDE SEQUENCE [LARGE SCALE GENOMIC DNA]</scope>
    <source>
        <strain evidence="2">DSM 19002 / CIP 109453 / HKI 454</strain>
        <plasmid evidence="1 2">pBRH01</plasmid>
    </source>
</reference>
<name>E5ATP4_MYCRK</name>
<proteinExistence type="predicted"/>
<dbReference type="HOGENOM" id="CLU_2380723_0_0_4"/>
<evidence type="ECO:0000313" key="1">
    <source>
        <dbReference type="EMBL" id="CBW76468.1"/>
    </source>
</evidence>
<accession>E5ATP4</accession>
<evidence type="ECO:0000313" key="2">
    <source>
        <dbReference type="Proteomes" id="UP000007437"/>
    </source>
</evidence>
<dbReference type="EMBL" id="FR687360">
    <property type="protein sequence ID" value="CBW76468.1"/>
    <property type="molecule type" value="Genomic_DNA"/>
</dbReference>
<geneLocation type="plasmid" evidence="1 2">
    <name>pBRH01</name>
</geneLocation>
<organism evidence="1 2">
    <name type="scientific">Mycetohabitans rhizoxinica (strain DSM 19002 / CIP 109453 / HKI 454)</name>
    <name type="common">Paraburkholderia rhizoxinica</name>
    <dbReference type="NCBI Taxonomy" id="882378"/>
    <lineage>
        <taxon>Bacteria</taxon>
        <taxon>Pseudomonadati</taxon>
        <taxon>Pseudomonadota</taxon>
        <taxon>Betaproteobacteria</taxon>
        <taxon>Burkholderiales</taxon>
        <taxon>Burkholderiaceae</taxon>
        <taxon>Mycetohabitans</taxon>
    </lineage>
</organism>
<keyword evidence="1" id="KW-0614">Plasmid</keyword>
<dbReference type="AlphaFoldDB" id="E5ATP4"/>
<gene>
    <name evidence="1" type="ordered locus">RBRH_00389</name>
</gene>
<protein>
    <submittedName>
        <fullName evidence="1">Uncharacterized protein</fullName>
    </submittedName>
</protein>
<dbReference type="Proteomes" id="UP000007437">
    <property type="component" value="Plasmid pBRH01"/>
</dbReference>
<dbReference type="KEGG" id="brh:RBRH_00389"/>
<sequence>MPARRDIAAASASGMASAVNLIIRAAGARAPCCTHTALQLMDMGGASLHIARAPHPCVGVAGARCCGRQHGPGFRQRVAVRNPRGTCRVLRATY</sequence>